<evidence type="ECO:0000313" key="1">
    <source>
        <dbReference type="EMBL" id="PDZ94632.1"/>
    </source>
</evidence>
<comment type="caution">
    <text evidence="1">The sequence shown here is derived from an EMBL/GenBank/DDBJ whole genome shotgun (WGS) entry which is preliminary data.</text>
</comment>
<dbReference type="Proteomes" id="UP000219922">
    <property type="component" value="Unassembled WGS sequence"/>
</dbReference>
<accession>A0A9X6ST45</accession>
<reference evidence="1 2" key="1">
    <citation type="submission" date="2017-09" db="EMBL/GenBank/DDBJ databases">
        <title>Large-scale bioinformatics analysis of Bacillus genomes uncovers conserved roles of natural products in bacterial physiology.</title>
        <authorList>
            <consortium name="Agbiome Team Llc"/>
            <person name="Bleich R.M."/>
            <person name="Grubbs K.J."/>
            <person name="Santa Maria K.C."/>
            <person name="Allen S.E."/>
            <person name="Farag S."/>
            <person name="Shank E.A."/>
            <person name="Bowers A."/>
        </authorList>
    </citation>
    <scope>NUCLEOTIDE SEQUENCE [LARGE SCALE GENOMIC DNA]</scope>
    <source>
        <strain evidence="1 2">AFS092789</strain>
    </source>
</reference>
<dbReference type="EMBL" id="NVMX01000151">
    <property type="protein sequence ID" value="PDZ94632.1"/>
    <property type="molecule type" value="Genomic_DNA"/>
</dbReference>
<dbReference type="AlphaFoldDB" id="A0A9X6ST45"/>
<organism evidence="1 2">
    <name type="scientific">Bacillus cereus</name>
    <dbReference type="NCBI Taxonomy" id="1396"/>
    <lineage>
        <taxon>Bacteria</taxon>
        <taxon>Bacillati</taxon>
        <taxon>Bacillota</taxon>
        <taxon>Bacilli</taxon>
        <taxon>Bacillales</taxon>
        <taxon>Bacillaceae</taxon>
        <taxon>Bacillus</taxon>
        <taxon>Bacillus cereus group</taxon>
    </lineage>
</organism>
<protein>
    <submittedName>
        <fullName evidence="1">Uncharacterized protein</fullName>
    </submittedName>
</protein>
<name>A0A9X6ST45_BACCE</name>
<evidence type="ECO:0000313" key="2">
    <source>
        <dbReference type="Proteomes" id="UP000219922"/>
    </source>
</evidence>
<sequence>MKMKLYDNILDIIYCHTPEQANELFDFYVAKGHKVGVSTVQINTGTLGDCVVKKLEIYKK</sequence>
<proteinExistence type="predicted"/>
<gene>
    <name evidence="1" type="ORF">CON36_32840</name>
</gene>